<reference evidence="2" key="1">
    <citation type="submission" date="2023-06" db="EMBL/GenBank/DDBJ databases">
        <title>Genomic of Parafulvivirga corallium.</title>
        <authorList>
            <person name="Wang G."/>
        </authorList>
    </citation>
    <scope>NUCLEOTIDE SEQUENCE</scope>
    <source>
        <strain evidence="2">BMA10</strain>
    </source>
</reference>
<accession>A0ABT8KLT7</accession>
<feature type="domain" description="VOC" evidence="1">
    <location>
        <begin position="1"/>
        <end position="123"/>
    </location>
</feature>
<protein>
    <submittedName>
        <fullName evidence="2">Glyoxalase</fullName>
    </submittedName>
</protein>
<dbReference type="Proteomes" id="UP001172082">
    <property type="component" value="Unassembled WGS sequence"/>
</dbReference>
<proteinExistence type="predicted"/>
<keyword evidence="3" id="KW-1185">Reference proteome</keyword>
<sequence>MKIDPIIAVSNVPETSKWYQSVFDCSSIHGGDEFDVLVTKEGEIFICLHKWNKHDHPTMKNPEIAAGNGLILYFRTENMTEIRQNLTKIGYKVEREIQSNPNSGKREFSLRDPNGYYLTISEFHKFEG</sequence>
<dbReference type="RefSeq" id="WP_346751719.1">
    <property type="nucleotide sequence ID" value="NZ_JAUJEA010000003.1"/>
</dbReference>
<dbReference type="InterPro" id="IPR037523">
    <property type="entry name" value="VOC_core"/>
</dbReference>
<dbReference type="InterPro" id="IPR029068">
    <property type="entry name" value="Glyas_Bleomycin-R_OHBP_Dase"/>
</dbReference>
<name>A0ABT8KLT7_9BACT</name>
<comment type="caution">
    <text evidence="2">The sequence shown here is derived from an EMBL/GenBank/DDBJ whole genome shotgun (WGS) entry which is preliminary data.</text>
</comment>
<organism evidence="2 3">
    <name type="scientific">Splendidivirga corallicola</name>
    <dbReference type="NCBI Taxonomy" id="3051826"/>
    <lineage>
        <taxon>Bacteria</taxon>
        <taxon>Pseudomonadati</taxon>
        <taxon>Bacteroidota</taxon>
        <taxon>Cytophagia</taxon>
        <taxon>Cytophagales</taxon>
        <taxon>Splendidivirgaceae</taxon>
        <taxon>Splendidivirga</taxon>
    </lineage>
</organism>
<dbReference type="EMBL" id="JAUJEA010000003">
    <property type="protein sequence ID" value="MDN5201691.1"/>
    <property type="molecule type" value="Genomic_DNA"/>
</dbReference>
<dbReference type="Pfam" id="PF00903">
    <property type="entry name" value="Glyoxalase"/>
    <property type="match status" value="1"/>
</dbReference>
<evidence type="ECO:0000259" key="1">
    <source>
        <dbReference type="PROSITE" id="PS51819"/>
    </source>
</evidence>
<evidence type="ECO:0000313" key="3">
    <source>
        <dbReference type="Proteomes" id="UP001172082"/>
    </source>
</evidence>
<dbReference type="PROSITE" id="PS51819">
    <property type="entry name" value="VOC"/>
    <property type="match status" value="1"/>
</dbReference>
<dbReference type="InterPro" id="IPR004360">
    <property type="entry name" value="Glyas_Fos-R_dOase_dom"/>
</dbReference>
<dbReference type="SUPFAM" id="SSF54593">
    <property type="entry name" value="Glyoxalase/Bleomycin resistance protein/Dihydroxybiphenyl dioxygenase"/>
    <property type="match status" value="1"/>
</dbReference>
<evidence type="ECO:0000313" key="2">
    <source>
        <dbReference type="EMBL" id="MDN5201691.1"/>
    </source>
</evidence>
<gene>
    <name evidence="2" type="ORF">QQ008_09970</name>
</gene>
<dbReference type="Gene3D" id="3.10.180.10">
    <property type="entry name" value="2,3-Dihydroxybiphenyl 1,2-Dioxygenase, domain 1"/>
    <property type="match status" value="1"/>
</dbReference>